<reference evidence="9" key="1">
    <citation type="submission" date="2015-07" db="EMBL/GenBank/DDBJ databases">
        <title>Draft genome sequence of Streptomyces sp. CMAA 1322, a bacterium isolated from Caatinga biome, from dry forest semiarid of Brazil.</title>
        <authorList>
            <person name="Santos S.N."/>
            <person name="Gacesa R."/>
            <person name="Taketani R.G."/>
            <person name="Long P.F."/>
            <person name="Melo I.S."/>
        </authorList>
    </citation>
    <scope>NUCLEOTIDE SEQUENCE [LARGE SCALE GENOMIC DNA]</scope>
    <source>
        <strain evidence="9">CMAA 1322</strain>
    </source>
</reference>
<proteinExistence type="inferred from homology"/>
<keyword evidence="6" id="KW-0472">Membrane</keyword>
<keyword evidence="9" id="KW-1185">Reference proteome</keyword>
<dbReference type="Gene3D" id="2.60.40.2880">
    <property type="entry name" value="MmpS1-5, C-terminal soluble domain"/>
    <property type="match status" value="1"/>
</dbReference>
<dbReference type="InterPro" id="IPR008693">
    <property type="entry name" value="MmpS"/>
</dbReference>
<evidence type="ECO:0000313" key="9">
    <source>
        <dbReference type="Proteomes" id="UP000037288"/>
    </source>
</evidence>
<evidence type="ECO:0000256" key="7">
    <source>
        <dbReference type="SAM" id="MobiDB-lite"/>
    </source>
</evidence>
<feature type="region of interest" description="Disordered" evidence="7">
    <location>
        <begin position="1"/>
        <end position="21"/>
    </location>
</feature>
<keyword evidence="5" id="KW-1133">Transmembrane helix</keyword>
<accession>A0A0K9XDQ8</accession>
<evidence type="ECO:0000256" key="3">
    <source>
        <dbReference type="ARBA" id="ARBA00022475"/>
    </source>
</evidence>
<dbReference type="STRING" id="1678637.AC230_17725"/>
<feature type="compositionally biased region" description="Low complexity" evidence="7">
    <location>
        <begin position="1"/>
        <end position="14"/>
    </location>
</feature>
<evidence type="ECO:0000256" key="2">
    <source>
        <dbReference type="ARBA" id="ARBA00007531"/>
    </source>
</evidence>
<evidence type="ECO:0000256" key="1">
    <source>
        <dbReference type="ARBA" id="ARBA00004236"/>
    </source>
</evidence>
<evidence type="ECO:0000256" key="6">
    <source>
        <dbReference type="ARBA" id="ARBA00023136"/>
    </source>
</evidence>
<comment type="caution">
    <text evidence="8">The sequence shown here is derived from an EMBL/GenBank/DDBJ whole genome shotgun (WGS) entry which is preliminary data.</text>
</comment>
<name>A0A0K9XDQ8_9ACTN</name>
<dbReference type="InterPro" id="IPR038468">
    <property type="entry name" value="MmpS_C"/>
</dbReference>
<dbReference type="Proteomes" id="UP000037288">
    <property type="component" value="Unassembled WGS sequence"/>
</dbReference>
<organism evidence="8 9">
    <name type="scientific">Streptomyces caatingaensis</name>
    <dbReference type="NCBI Taxonomy" id="1678637"/>
    <lineage>
        <taxon>Bacteria</taxon>
        <taxon>Bacillati</taxon>
        <taxon>Actinomycetota</taxon>
        <taxon>Actinomycetes</taxon>
        <taxon>Kitasatosporales</taxon>
        <taxon>Streptomycetaceae</taxon>
        <taxon>Streptomyces</taxon>
    </lineage>
</organism>
<sequence length="125" mass="12804">MAASAGCSSDGSGDSVKKAVQEVEKQANAPFEVTYEVTADRPLESVEYENGGAAQKSVSSPRSPWRATVTLKDMTPPSVMATAAAGDAGAGPVTCRILHQGKVIKEQTAKGETAIATCVAVAPRP</sequence>
<evidence type="ECO:0000256" key="4">
    <source>
        <dbReference type="ARBA" id="ARBA00022692"/>
    </source>
</evidence>
<keyword evidence="4" id="KW-0812">Transmembrane</keyword>
<dbReference type="EMBL" id="LFXA01000011">
    <property type="protein sequence ID" value="KNB51221.1"/>
    <property type="molecule type" value="Genomic_DNA"/>
</dbReference>
<evidence type="ECO:0000313" key="8">
    <source>
        <dbReference type="EMBL" id="KNB51221.1"/>
    </source>
</evidence>
<dbReference type="PATRIC" id="fig|1678637.3.peg.3819"/>
<evidence type="ECO:0000256" key="5">
    <source>
        <dbReference type="ARBA" id="ARBA00022989"/>
    </source>
</evidence>
<comment type="similarity">
    <text evidence="2">Belongs to the MmpS family.</text>
</comment>
<dbReference type="GO" id="GO:0005886">
    <property type="term" value="C:plasma membrane"/>
    <property type="evidence" value="ECO:0007669"/>
    <property type="project" value="UniProtKB-SubCell"/>
</dbReference>
<dbReference type="Pfam" id="PF05423">
    <property type="entry name" value="Mycobact_memb"/>
    <property type="match status" value="1"/>
</dbReference>
<keyword evidence="3" id="KW-1003">Cell membrane</keyword>
<protein>
    <submittedName>
        <fullName evidence="8">Uncharacterized protein</fullName>
    </submittedName>
</protein>
<comment type="subcellular location">
    <subcellularLocation>
        <location evidence="1">Cell membrane</location>
    </subcellularLocation>
</comment>
<dbReference type="AlphaFoldDB" id="A0A0K9XDQ8"/>
<gene>
    <name evidence="8" type="ORF">AC230_17725</name>
</gene>